<dbReference type="InterPro" id="IPR051169">
    <property type="entry name" value="NADH-Q_oxidoreductase"/>
</dbReference>
<dbReference type="EMBL" id="NMVQ01000007">
    <property type="protein sequence ID" value="OYO23510.1"/>
    <property type="molecule type" value="Genomic_DNA"/>
</dbReference>
<dbReference type="Proteomes" id="UP000216311">
    <property type="component" value="Unassembled WGS sequence"/>
</dbReference>
<name>A0A255H741_9ACTN</name>
<dbReference type="GO" id="GO:0003955">
    <property type="term" value="F:NAD(P)H dehydrogenase (quinone) activity"/>
    <property type="evidence" value="ECO:0007669"/>
    <property type="project" value="TreeGrafter"/>
</dbReference>
<reference evidence="8 9" key="1">
    <citation type="submission" date="2017-07" db="EMBL/GenBank/DDBJ databases">
        <title>Draft whole genome sequences of clinical Proprionibacteriaceae strains.</title>
        <authorList>
            <person name="Bernier A.-M."/>
            <person name="Bernard K."/>
            <person name="Domingo M.-C."/>
        </authorList>
    </citation>
    <scope>NUCLEOTIDE SEQUENCE [LARGE SCALE GENOMIC DNA]</scope>
    <source>
        <strain evidence="8 9">NML 130396</strain>
    </source>
</reference>
<evidence type="ECO:0000259" key="6">
    <source>
        <dbReference type="Pfam" id="PF07992"/>
    </source>
</evidence>
<dbReference type="GO" id="GO:0019646">
    <property type="term" value="P:aerobic electron transport chain"/>
    <property type="evidence" value="ECO:0007669"/>
    <property type="project" value="TreeGrafter"/>
</dbReference>
<dbReference type="InterPro" id="IPR023753">
    <property type="entry name" value="FAD/NAD-binding_dom"/>
</dbReference>
<comment type="cofactor">
    <cofactor evidence="1">
        <name>FAD</name>
        <dbReference type="ChEBI" id="CHEBI:57692"/>
    </cofactor>
</comment>
<evidence type="ECO:0000256" key="5">
    <source>
        <dbReference type="ARBA" id="ARBA00023002"/>
    </source>
</evidence>
<evidence type="ECO:0000256" key="1">
    <source>
        <dbReference type="ARBA" id="ARBA00001974"/>
    </source>
</evidence>
<organism evidence="8 9">
    <name type="scientific">Enemella dayhoffiae</name>
    <dbReference type="NCBI Taxonomy" id="2016507"/>
    <lineage>
        <taxon>Bacteria</taxon>
        <taxon>Bacillati</taxon>
        <taxon>Actinomycetota</taxon>
        <taxon>Actinomycetes</taxon>
        <taxon>Propionibacteriales</taxon>
        <taxon>Propionibacteriaceae</taxon>
        <taxon>Enemella</taxon>
    </lineage>
</organism>
<dbReference type="Gene3D" id="3.50.50.100">
    <property type="match status" value="1"/>
</dbReference>
<feature type="domain" description="FAD/NAD(P)-binding" evidence="6">
    <location>
        <begin position="38"/>
        <end position="350"/>
    </location>
</feature>
<dbReference type="InterPro" id="IPR036188">
    <property type="entry name" value="FAD/NAD-bd_sf"/>
</dbReference>
<keyword evidence="9" id="KW-1185">Reference proteome</keyword>
<keyword evidence="3" id="KW-0285">Flavoprotein</keyword>
<evidence type="ECO:0000256" key="4">
    <source>
        <dbReference type="ARBA" id="ARBA00022827"/>
    </source>
</evidence>
<evidence type="ECO:0000313" key="9">
    <source>
        <dbReference type="Proteomes" id="UP000216311"/>
    </source>
</evidence>
<keyword evidence="5" id="KW-0560">Oxidoreductase</keyword>
<sequence>MAAPHRCGPALGHDNQPRGGAYTVSVRGRHNGQVSAPNVVIVGAGFAGLHATNDLVAAGARVTLIDRHPYTTFQPLLYQVATGGLNPGDVTYSLRALAAEKRGRVRFRRANVTGIDTEQQRVMTDVGEPVDYDYLVLAQGVGANFFGIPGADRYARSIYTRGEALEVRDLLFGLLEGLTVAAPNQELSVVVVGGGATGVEMAGTLAEMRMQGLPVAYPEINPTQVRVMLVEMAPHVLAPFDESLRRYTLRQLRERGVDVRLDTAIAEVREHEVEFKDGQVERADLVIWAAGIGGHELVKQWGIPQGRGGRIIVDPDLRVRDQEKVFAVGDAAVVEDDPSPQLAQPAIQMGKLVARNIKALDHGQPMESFRYKDKGTMATIGRSAAVVELPNGTKFTGFTAWSMWVALHLSFLLGGRNRIQAMINLGFRYLLYPRNANAIVGDLADSETGELPGPRKHGS</sequence>
<evidence type="ECO:0000259" key="7">
    <source>
        <dbReference type="Pfam" id="PF22366"/>
    </source>
</evidence>
<dbReference type="Pfam" id="PF22366">
    <property type="entry name" value="NDH2_C"/>
    <property type="match status" value="1"/>
</dbReference>
<dbReference type="PANTHER" id="PTHR42913:SF3">
    <property type="entry name" value="64 KDA MITOCHONDRIAL NADH DEHYDROGENASE (EUROFUNG)"/>
    <property type="match status" value="1"/>
</dbReference>
<dbReference type="PANTHER" id="PTHR42913">
    <property type="entry name" value="APOPTOSIS-INDUCING FACTOR 1"/>
    <property type="match status" value="1"/>
</dbReference>
<dbReference type="PRINTS" id="PR00368">
    <property type="entry name" value="FADPNR"/>
</dbReference>
<dbReference type="Pfam" id="PF07992">
    <property type="entry name" value="Pyr_redox_2"/>
    <property type="match status" value="1"/>
</dbReference>
<evidence type="ECO:0000256" key="3">
    <source>
        <dbReference type="ARBA" id="ARBA00022630"/>
    </source>
</evidence>
<feature type="domain" description="External alternative NADH-ubiquinone oxidoreductase-like C-terminal" evidence="7">
    <location>
        <begin position="374"/>
        <end position="425"/>
    </location>
</feature>
<accession>A0A255H741</accession>
<dbReference type="SUPFAM" id="SSF51905">
    <property type="entry name" value="FAD/NAD(P)-binding domain"/>
    <property type="match status" value="1"/>
</dbReference>
<dbReference type="AlphaFoldDB" id="A0A255H741"/>
<keyword evidence="4" id="KW-0274">FAD</keyword>
<comment type="caution">
    <text evidence="8">The sequence shown here is derived from an EMBL/GenBank/DDBJ whole genome shotgun (WGS) entry which is preliminary data.</text>
</comment>
<comment type="similarity">
    <text evidence="2">Belongs to the NADH dehydrogenase family.</text>
</comment>
<gene>
    <name evidence="8" type="ORF">CGZ93_06110</name>
</gene>
<dbReference type="PRINTS" id="PR00411">
    <property type="entry name" value="PNDRDTASEI"/>
</dbReference>
<protein>
    <submittedName>
        <fullName evidence="8">NADH dehydrogenase FAD-containing subunit</fullName>
    </submittedName>
</protein>
<dbReference type="InterPro" id="IPR054585">
    <property type="entry name" value="NDH2-like_C"/>
</dbReference>
<dbReference type="OrthoDB" id="9781621at2"/>
<evidence type="ECO:0000256" key="2">
    <source>
        <dbReference type="ARBA" id="ARBA00005272"/>
    </source>
</evidence>
<evidence type="ECO:0000313" key="8">
    <source>
        <dbReference type="EMBL" id="OYO23510.1"/>
    </source>
</evidence>
<proteinExistence type="inferred from homology"/>